<feature type="transmembrane region" description="Helical" evidence="2">
    <location>
        <begin position="61"/>
        <end position="79"/>
    </location>
</feature>
<accession>A0A0R3C9K8</accession>
<proteinExistence type="predicted"/>
<gene>
    <name evidence="3" type="ORF">AOQ72_23575</name>
</gene>
<reference evidence="3 4" key="1">
    <citation type="submission" date="2015-09" db="EMBL/GenBank/DDBJ databases">
        <title>Draft Genome Sequence of the Strain BR 3267 (Bradyrhizobium yuanmingense) recommended as inoculant for cowpea in Brazil.</title>
        <authorList>
            <person name="Simoes-Araujo J.L."/>
            <person name="Zilli J.E."/>
        </authorList>
    </citation>
    <scope>NUCLEOTIDE SEQUENCE [LARGE SCALE GENOMIC DNA]</scope>
    <source>
        <strain evidence="3 4">BR3267</strain>
    </source>
</reference>
<evidence type="ECO:0000313" key="3">
    <source>
        <dbReference type="EMBL" id="KRP94207.1"/>
    </source>
</evidence>
<dbReference type="EMBL" id="LJYF01000029">
    <property type="protein sequence ID" value="KRP94207.1"/>
    <property type="molecule type" value="Genomic_DNA"/>
</dbReference>
<evidence type="ECO:0000256" key="2">
    <source>
        <dbReference type="SAM" id="Phobius"/>
    </source>
</evidence>
<keyword evidence="2" id="KW-0812">Transmembrane</keyword>
<protein>
    <submittedName>
        <fullName evidence="3">Uncharacterized protein</fullName>
    </submittedName>
</protein>
<dbReference type="RefSeq" id="WP_035997699.1">
    <property type="nucleotide sequence ID" value="NZ_CP104173.1"/>
</dbReference>
<dbReference type="AlphaFoldDB" id="A0A0R3C9K8"/>
<dbReference type="Proteomes" id="UP000051380">
    <property type="component" value="Unassembled WGS sequence"/>
</dbReference>
<feature type="compositionally biased region" description="Basic and acidic residues" evidence="1">
    <location>
        <begin position="27"/>
        <end position="40"/>
    </location>
</feature>
<feature type="region of interest" description="Disordered" evidence="1">
    <location>
        <begin position="1"/>
        <end position="46"/>
    </location>
</feature>
<feature type="compositionally biased region" description="Basic residues" evidence="1">
    <location>
        <begin position="16"/>
        <end position="26"/>
    </location>
</feature>
<dbReference type="GeneID" id="93180044"/>
<keyword evidence="2" id="KW-0472">Membrane</keyword>
<comment type="caution">
    <text evidence="3">The sequence shown here is derived from an EMBL/GenBank/DDBJ whole genome shotgun (WGS) entry which is preliminary data.</text>
</comment>
<evidence type="ECO:0000256" key="1">
    <source>
        <dbReference type="SAM" id="MobiDB-lite"/>
    </source>
</evidence>
<name>A0A0R3C9K8_9BRAD</name>
<keyword evidence="2" id="KW-1133">Transmembrane helix</keyword>
<sequence length="80" mass="8457">MAPAASHAHQHDHAHGHSHGHGHGHSHGHDHAHAHVHDATSPHPAQTAPWSILRMTMAGRLAAALAVCAVLWGIVLLAMR</sequence>
<evidence type="ECO:0000313" key="4">
    <source>
        <dbReference type="Proteomes" id="UP000051380"/>
    </source>
</evidence>
<organism evidence="3 4">
    <name type="scientific">Bradyrhizobium yuanmingense</name>
    <dbReference type="NCBI Taxonomy" id="108015"/>
    <lineage>
        <taxon>Bacteria</taxon>
        <taxon>Pseudomonadati</taxon>
        <taxon>Pseudomonadota</taxon>
        <taxon>Alphaproteobacteria</taxon>
        <taxon>Hyphomicrobiales</taxon>
        <taxon>Nitrobacteraceae</taxon>
        <taxon>Bradyrhizobium</taxon>
    </lineage>
</organism>